<evidence type="ECO:0000256" key="1">
    <source>
        <dbReference type="SAM" id="SignalP"/>
    </source>
</evidence>
<accession>A0A429MP11</accession>
<feature type="signal peptide" evidence="1">
    <location>
        <begin position="1"/>
        <end position="21"/>
    </location>
</feature>
<feature type="non-terminal residue" evidence="2">
    <location>
        <position position="43"/>
    </location>
</feature>
<dbReference type="EMBL" id="RFDI01000737">
    <property type="protein sequence ID" value="RSR53826.1"/>
    <property type="molecule type" value="Genomic_DNA"/>
</dbReference>
<comment type="caution">
    <text evidence="2">The sequence shown here is derived from an EMBL/GenBank/DDBJ whole genome shotgun (WGS) entry which is preliminary data.</text>
</comment>
<reference evidence="2 3" key="1">
    <citation type="submission" date="2018-10" db="EMBL/GenBank/DDBJ databases">
        <title>GWAS and RNA-Seq identify cryptic mechanisms of antimicrobial resistance in Acinetobacter baumannii.</title>
        <authorList>
            <person name="Sahl J.W."/>
        </authorList>
    </citation>
    <scope>NUCLEOTIDE SEQUENCE [LARGE SCALE GENOMIC DNA]</scope>
    <source>
        <strain evidence="2 3">TG28175</strain>
    </source>
</reference>
<dbReference type="AlphaFoldDB" id="A0A429MP11"/>
<name>A0A429MP11_ACIBA</name>
<dbReference type="Proteomes" id="UP000280073">
    <property type="component" value="Unassembled WGS sequence"/>
</dbReference>
<proteinExistence type="predicted"/>
<organism evidence="2 3">
    <name type="scientific">Acinetobacter baumannii</name>
    <dbReference type="NCBI Taxonomy" id="470"/>
    <lineage>
        <taxon>Bacteria</taxon>
        <taxon>Pseudomonadati</taxon>
        <taxon>Pseudomonadota</taxon>
        <taxon>Gammaproteobacteria</taxon>
        <taxon>Moraxellales</taxon>
        <taxon>Moraxellaceae</taxon>
        <taxon>Acinetobacter</taxon>
        <taxon>Acinetobacter calcoaceticus/baumannii complex</taxon>
    </lineage>
</organism>
<protein>
    <submittedName>
        <fullName evidence="2">Acid phosphatase</fullName>
    </submittedName>
</protein>
<keyword evidence="1" id="KW-0732">Signal</keyword>
<evidence type="ECO:0000313" key="2">
    <source>
        <dbReference type="EMBL" id="RSR53826.1"/>
    </source>
</evidence>
<feature type="chain" id="PRO_5019001290" evidence="1">
    <location>
        <begin position="22"/>
        <end position="43"/>
    </location>
</feature>
<gene>
    <name evidence="2" type="ORF">EA686_13810</name>
</gene>
<sequence length="43" mass="4625">MMKKSLLGGLILSLCTTPAFALNILLVNDDGLTSNIKALYDEL</sequence>
<evidence type="ECO:0000313" key="3">
    <source>
        <dbReference type="Proteomes" id="UP000280073"/>
    </source>
</evidence>